<evidence type="ECO:0000313" key="1">
    <source>
        <dbReference type="EMBL" id="KAF9887624.1"/>
    </source>
</evidence>
<dbReference type="AlphaFoldDB" id="A0AAD4GRP1"/>
<comment type="caution">
    <text evidence="1">The sequence shown here is derived from an EMBL/GenBank/DDBJ whole genome shotgun (WGS) entry which is preliminary data.</text>
</comment>
<reference evidence="1" key="2">
    <citation type="submission" date="2020-02" db="EMBL/GenBank/DDBJ databases">
        <authorList>
            <person name="Gilchrist C.L.M."/>
            <person name="Chooi Y.-H."/>
        </authorList>
    </citation>
    <scope>NUCLEOTIDE SEQUENCE</scope>
    <source>
        <strain evidence="1">MST-FP2251</strain>
    </source>
</reference>
<name>A0AAD4GRP1_ASPNN</name>
<evidence type="ECO:0000313" key="2">
    <source>
        <dbReference type="Proteomes" id="UP001194746"/>
    </source>
</evidence>
<organism evidence="1 2">
    <name type="scientific">Aspergillus nanangensis</name>
    <dbReference type="NCBI Taxonomy" id="2582783"/>
    <lineage>
        <taxon>Eukaryota</taxon>
        <taxon>Fungi</taxon>
        <taxon>Dikarya</taxon>
        <taxon>Ascomycota</taxon>
        <taxon>Pezizomycotina</taxon>
        <taxon>Eurotiomycetes</taxon>
        <taxon>Eurotiomycetidae</taxon>
        <taxon>Eurotiales</taxon>
        <taxon>Aspergillaceae</taxon>
        <taxon>Aspergillus</taxon>
        <taxon>Aspergillus subgen. Circumdati</taxon>
    </lineage>
</organism>
<keyword evidence="2" id="KW-1185">Reference proteome</keyword>
<accession>A0AAD4GRP1</accession>
<dbReference type="EMBL" id="VCAU01000058">
    <property type="protein sequence ID" value="KAF9887624.1"/>
    <property type="molecule type" value="Genomic_DNA"/>
</dbReference>
<dbReference type="Proteomes" id="UP001194746">
    <property type="component" value="Unassembled WGS sequence"/>
</dbReference>
<reference evidence="1" key="1">
    <citation type="journal article" date="2019" name="Beilstein J. Org. Chem.">
        <title>Nanangenines: drimane sesquiterpenoids as the dominant metabolite cohort of a novel Australian fungus, Aspergillus nanangensis.</title>
        <authorList>
            <person name="Lacey H.J."/>
            <person name="Gilchrist C.L.M."/>
            <person name="Crombie A."/>
            <person name="Kalaitzis J.A."/>
            <person name="Vuong D."/>
            <person name="Rutledge P.J."/>
            <person name="Turner P."/>
            <person name="Pitt J.I."/>
            <person name="Lacey E."/>
            <person name="Chooi Y.H."/>
            <person name="Piggott A.M."/>
        </authorList>
    </citation>
    <scope>NUCLEOTIDE SEQUENCE</scope>
    <source>
        <strain evidence="1">MST-FP2251</strain>
    </source>
</reference>
<gene>
    <name evidence="1" type="ORF">FE257_009717</name>
</gene>
<protein>
    <submittedName>
        <fullName evidence="1">Uncharacterized protein</fullName>
    </submittedName>
</protein>
<proteinExistence type="predicted"/>
<sequence>MTEAEAAPPTPCNAKSVGWRIFGMVHPHTEPHMNSGSGGVGPILKRHLRRWWCVASSVDLRSARKPWLDDKPIRQPSTSLFRPSWLAPKLIRQCSAVYGS</sequence>